<reference evidence="1 2" key="1">
    <citation type="submission" date="2019-03" db="EMBL/GenBank/DDBJ databases">
        <title>Genomic Encyclopedia of Type Strains, Phase IV (KMG-IV): sequencing the most valuable type-strain genomes for metagenomic binning, comparative biology and taxonomic classification.</title>
        <authorList>
            <person name="Goeker M."/>
        </authorList>
    </citation>
    <scope>NUCLEOTIDE SEQUENCE [LARGE SCALE GENOMIC DNA]</scope>
    <source>
        <strain evidence="1 2">DSM 44684</strain>
    </source>
</reference>
<keyword evidence="2" id="KW-1185">Reference proteome</keyword>
<organism evidence="1 2">
    <name type="scientific">Nocardia alba</name>
    <dbReference type="NCBI Taxonomy" id="225051"/>
    <lineage>
        <taxon>Bacteria</taxon>
        <taxon>Bacillati</taxon>
        <taxon>Actinomycetota</taxon>
        <taxon>Actinomycetes</taxon>
        <taxon>Mycobacteriales</taxon>
        <taxon>Nocardiaceae</taxon>
        <taxon>Nocardia</taxon>
    </lineage>
</organism>
<sequence length="104" mass="11814">MYARMDSESWPAAFRSLKDVRDALADLSVELRNGPESVRSLVDLLLAAVRDYIIRWEASYEKSQRASFNEFWPEKKAAGIALHSIRVIVLAAIEPLETYAISKE</sequence>
<dbReference type="Proteomes" id="UP000294856">
    <property type="component" value="Unassembled WGS sequence"/>
</dbReference>
<comment type="caution">
    <text evidence="1">The sequence shown here is derived from an EMBL/GenBank/DDBJ whole genome shotgun (WGS) entry which is preliminary data.</text>
</comment>
<evidence type="ECO:0000313" key="1">
    <source>
        <dbReference type="EMBL" id="TCJ95720.1"/>
    </source>
</evidence>
<dbReference type="EMBL" id="SMFR01000003">
    <property type="protein sequence ID" value="TCJ95720.1"/>
    <property type="molecule type" value="Genomic_DNA"/>
</dbReference>
<dbReference type="AlphaFoldDB" id="A0A4R1FNE1"/>
<protein>
    <submittedName>
        <fullName evidence="1">Uncharacterized protein</fullName>
    </submittedName>
</protein>
<proteinExistence type="predicted"/>
<evidence type="ECO:0000313" key="2">
    <source>
        <dbReference type="Proteomes" id="UP000294856"/>
    </source>
</evidence>
<gene>
    <name evidence="1" type="ORF">DFR71_4637</name>
</gene>
<accession>A0A4R1FNE1</accession>
<name>A0A4R1FNE1_9NOCA</name>